<dbReference type="Pfam" id="PF01035">
    <property type="entry name" value="DNA_binding_1"/>
    <property type="match status" value="1"/>
</dbReference>
<dbReference type="GO" id="GO:0032259">
    <property type="term" value="P:methylation"/>
    <property type="evidence" value="ECO:0007669"/>
    <property type="project" value="UniProtKB-KW"/>
</dbReference>
<dbReference type="NCBIfam" id="TIGR00589">
    <property type="entry name" value="ogt"/>
    <property type="match status" value="1"/>
</dbReference>
<dbReference type="CDD" id="cd06445">
    <property type="entry name" value="ATase"/>
    <property type="match status" value="1"/>
</dbReference>
<keyword evidence="3 8" id="KW-0489">Methyltransferase</keyword>
<comment type="subcellular location">
    <subcellularLocation>
        <location evidence="8">Cytoplasm</location>
    </subcellularLocation>
</comment>
<comment type="function">
    <text evidence="8">Involved in the cellular defense against the biological effects of O6-methylguanine (O6-MeG) and O4-methylthymine (O4-MeT) in DNA. Repairs the methylated nucleobase in DNA by stoichiometrically transferring the methyl group to a cysteine residue in the enzyme. This is a suicide reaction: the enzyme is irreversibly inactivated.</text>
</comment>
<dbReference type="InterPro" id="IPR023546">
    <property type="entry name" value="MGMT"/>
</dbReference>
<evidence type="ECO:0000259" key="9">
    <source>
        <dbReference type="Pfam" id="PF01035"/>
    </source>
</evidence>
<dbReference type="PANTHER" id="PTHR10815">
    <property type="entry name" value="METHYLATED-DNA--PROTEIN-CYSTEINE METHYLTRANSFERASE"/>
    <property type="match status" value="1"/>
</dbReference>
<evidence type="ECO:0000256" key="3">
    <source>
        <dbReference type="ARBA" id="ARBA00022603"/>
    </source>
</evidence>
<dbReference type="InterPro" id="IPR014048">
    <property type="entry name" value="MethylDNA_cys_MeTrfase_DNA-bd"/>
</dbReference>
<sequence length="175" mass="18596">MAERPAVRHAVVDSPIGPLTIAASARGVTGIYMLNHSHPPAAEALGETLDAAGDDPFIARAADQLGEYFSGQRTSFDVPLDADGTEFQRRVWAALARIPFGQTRSYGELALELGDVKLTRAVGTANGRNPVSIIVPCHRVIGADGSLTGYAGGLDRKLFLLRLEGIVPEAEETLF</sequence>
<organism evidence="11 12">
    <name type="scientific">Paeniglutamicibacter kerguelensis</name>
    <dbReference type="NCBI Taxonomy" id="254788"/>
    <lineage>
        <taxon>Bacteria</taxon>
        <taxon>Bacillati</taxon>
        <taxon>Actinomycetota</taxon>
        <taxon>Actinomycetes</taxon>
        <taxon>Micrococcales</taxon>
        <taxon>Micrococcaceae</taxon>
        <taxon>Paeniglutamicibacter</taxon>
    </lineage>
</organism>
<comment type="catalytic activity">
    <reaction evidence="1 8">
        <text>a 4-O-methyl-thymidine in DNA + L-cysteinyl-[protein] = a thymidine in DNA + S-methyl-L-cysteinyl-[protein]</text>
        <dbReference type="Rhea" id="RHEA:53428"/>
        <dbReference type="Rhea" id="RHEA-COMP:10131"/>
        <dbReference type="Rhea" id="RHEA-COMP:10132"/>
        <dbReference type="Rhea" id="RHEA-COMP:13555"/>
        <dbReference type="Rhea" id="RHEA-COMP:13556"/>
        <dbReference type="ChEBI" id="CHEBI:29950"/>
        <dbReference type="ChEBI" id="CHEBI:82612"/>
        <dbReference type="ChEBI" id="CHEBI:137386"/>
        <dbReference type="ChEBI" id="CHEBI:137387"/>
        <dbReference type="EC" id="2.1.1.63"/>
    </reaction>
</comment>
<keyword evidence="4 8" id="KW-0808">Transferase</keyword>
<dbReference type="Pfam" id="PF02870">
    <property type="entry name" value="Methyltransf_1N"/>
    <property type="match status" value="1"/>
</dbReference>
<dbReference type="PANTHER" id="PTHR10815:SF5">
    <property type="entry name" value="METHYLATED-DNA--PROTEIN-CYSTEINE METHYLTRANSFERASE"/>
    <property type="match status" value="1"/>
</dbReference>
<dbReference type="Gene3D" id="1.10.10.10">
    <property type="entry name" value="Winged helix-like DNA-binding domain superfamily/Winged helix DNA-binding domain"/>
    <property type="match status" value="1"/>
</dbReference>
<dbReference type="EC" id="2.1.1.63" evidence="8"/>
<dbReference type="EMBL" id="JAGIOF010000001">
    <property type="protein sequence ID" value="MBP2387464.1"/>
    <property type="molecule type" value="Genomic_DNA"/>
</dbReference>
<keyword evidence="2 8" id="KW-0963">Cytoplasm</keyword>
<evidence type="ECO:0000256" key="4">
    <source>
        <dbReference type="ARBA" id="ARBA00022679"/>
    </source>
</evidence>
<dbReference type="InterPro" id="IPR036388">
    <property type="entry name" value="WH-like_DNA-bd_sf"/>
</dbReference>
<dbReference type="PROSITE" id="PS00374">
    <property type="entry name" value="MGMT"/>
    <property type="match status" value="1"/>
</dbReference>
<feature type="domain" description="Methylguanine DNA methyltransferase ribonuclease-like" evidence="10">
    <location>
        <begin position="7"/>
        <end position="81"/>
    </location>
</feature>
<protein>
    <recommendedName>
        <fullName evidence="8">Methylated-DNA--protein-cysteine methyltransferase</fullName>
        <ecNumber evidence="8">2.1.1.63</ecNumber>
    </recommendedName>
    <alternativeName>
        <fullName evidence="8">6-O-methylguanine-DNA methyltransferase</fullName>
        <shortName evidence="8">MGMT</shortName>
    </alternativeName>
    <alternativeName>
        <fullName evidence="8">O-6-methylguanine-DNA-alkyltransferase</fullName>
    </alternativeName>
</protein>
<comment type="similarity">
    <text evidence="8">Belongs to the MGMT family.</text>
</comment>
<evidence type="ECO:0000256" key="6">
    <source>
        <dbReference type="ARBA" id="ARBA00023204"/>
    </source>
</evidence>
<dbReference type="InterPro" id="IPR001497">
    <property type="entry name" value="MethylDNA_cys_MeTrfase_AS"/>
</dbReference>
<comment type="catalytic activity">
    <reaction evidence="7 8">
        <text>a 6-O-methyl-2'-deoxyguanosine in DNA + L-cysteinyl-[protein] = S-methyl-L-cysteinyl-[protein] + a 2'-deoxyguanosine in DNA</text>
        <dbReference type="Rhea" id="RHEA:24000"/>
        <dbReference type="Rhea" id="RHEA-COMP:10131"/>
        <dbReference type="Rhea" id="RHEA-COMP:10132"/>
        <dbReference type="Rhea" id="RHEA-COMP:11367"/>
        <dbReference type="Rhea" id="RHEA-COMP:11368"/>
        <dbReference type="ChEBI" id="CHEBI:29950"/>
        <dbReference type="ChEBI" id="CHEBI:82612"/>
        <dbReference type="ChEBI" id="CHEBI:85445"/>
        <dbReference type="ChEBI" id="CHEBI:85448"/>
        <dbReference type="EC" id="2.1.1.63"/>
    </reaction>
</comment>
<dbReference type="Proteomes" id="UP001296993">
    <property type="component" value="Unassembled WGS sequence"/>
</dbReference>
<accession>A0ABS4XG74</accession>
<evidence type="ECO:0000256" key="7">
    <source>
        <dbReference type="ARBA" id="ARBA00049348"/>
    </source>
</evidence>
<dbReference type="Gene3D" id="3.30.160.70">
    <property type="entry name" value="Methylated DNA-protein cysteine methyltransferase domain"/>
    <property type="match status" value="1"/>
</dbReference>
<comment type="caution">
    <text evidence="11">The sequence shown here is derived from an EMBL/GenBank/DDBJ whole genome shotgun (WGS) entry which is preliminary data.</text>
</comment>
<gene>
    <name evidence="11" type="ORF">JOF47_002975</name>
</gene>
<evidence type="ECO:0000313" key="12">
    <source>
        <dbReference type="Proteomes" id="UP001296993"/>
    </source>
</evidence>
<evidence type="ECO:0000256" key="8">
    <source>
        <dbReference type="HAMAP-Rule" id="MF_00772"/>
    </source>
</evidence>
<dbReference type="InterPro" id="IPR036631">
    <property type="entry name" value="MGMT_N_sf"/>
</dbReference>
<dbReference type="RefSeq" id="WP_209999740.1">
    <property type="nucleotide sequence ID" value="NZ_BAAAJY010000009.1"/>
</dbReference>
<feature type="active site" description="Nucleophile; methyl group acceptor" evidence="8">
    <location>
        <position position="137"/>
    </location>
</feature>
<evidence type="ECO:0000313" key="11">
    <source>
        <dbReference type="EMBL" id="MBP2387464.1"/>
    </source>
</evidence>
<feature type="domain" description="Methylated-DNA-[protein]-cysteine S-methyltransferase DNA binding" evidence="9">
    <location>
        <begin position="86"/>
        <end position="166"/>
    </location>
</feature>
<reference evidence="11 12" key="1">
    <citation type="submission" date="2021-03" db="EMBL/GenBank/DDBJ databases">
        <title>Sequencing the genomes of 1000 actinobacteria strains.</title>
        <authorList>
            <person name="Klenk H.-P."/>
        </authorList>
    </citation>
    <scope>NUCLEOTIDE SEQUENCE [LARGE SCALE GENOMIC DNA]</scope>
    <source>
        <strain evidence="11 12">DSM 15797</strain>
    </source>
</reference>
<proteinExistence type="inferred from homology"/>
<keyword evidence="5 8" id="KW-0227">DNA damage</keyword>
<keyword evidence="12" id="KW-1185">Reference proteome</keyword>
<evidence type="ECO:0000256" key="2">
    <source>
        <dbReference type="ARBA" id="ARBA00022490"/>
    </source>
</evidence>
<keyword evidence="6 8" id="KW-0234">DNA repair</keyword>
<dbReference type="InterPro" id="IPR036217">
    <property type="entry name" value="MethylDNA_cys_MeTrfase_DNAb"/>
</dbReference>
<name>A0ABS4XG74_9MICC</name>
<evidence type="ECO:0000256" key="1">
    <source>
        <dbReference type="ARBA" id="ARBA00001286"/>
    </source>
</evidence>
<dbReference type="InterPro" id="IPR008332">
    <property type="entry name" value="MethylG_MeTrfase_N"/>
</dbReference>
<dbReference type="HAMAP" id="MF_00772">
    <property type="entry name" value="OGT"/>
    <property type="match status" value="1"/>
</dbReference>
<evidence type="ECO:0000256" key="5">
    <source>
        <dbReference type="ARBA" id="ARBA00022763"/>
    </source>
</evidence>
<dbReference type="GO" id="GO:0003908">
    <property type="term" value="F:methylated-DNA-[protein]-cysteine S-methyltransferase activity"/>
    <property type="evidence" value="ECO:0007669"/>
    <property type="project" value="UniProtKB-EC"/>
</dbReference>
<dbReference type="SUPFAM" id="SSF53155">
    <property type="entry name" value="Methylated DNA-protein cysteine methyltransferase domain"/>
    <property type="match status" value="1"/>
</dbReference>
<dbReference type="SUPFAM" id="SSF46767">
    <property type="entry name" value="Methylated DNA-protein cysteine methyltransferase, C-terminal domain"/>
    <property type="match status" value="1"/>
</dbReference>
<comment type="miscellaneous">
    <text evidence="8">This enzyme catalyzes only one turnover and therefore is not strictly catalytic. According to one definition, an enzyme is a biocatalyst that acts repeatedly and over many reaction cycles.</text>
</comment>
<evidence type="ECO:0000259" key="10">
    <source>
        <dbReference type="Pfam" id="PF02870"/>
    </source>
</evidence>